<evidence type="ECO:0000256" key="18">
    <source>
        <dbReference type="ARBA" id="ARBA00023163"/>
    </source>
</evidence>
<dbReference type="Proteomes" id="UP000323000">
    <property type="component" value="Chromosome 7"/>
</dbReference>
<keyword evidence="13" id="KW-0560">Oxidoreductase</keyword>
<evidence type="ECO:0000256" key="17">
    <source>
        <dbReference type="ARBA" id="ARBA00023136"/>
    </source>
</evidence>
<dbReference type="InterPro" id="IPR006620">
    <property type="entry name" value="Pro_4_hyd_alph"/>
</dbReference>
<dbReference type="EMBL" id="VAHF01000007">
    <property type="protein sequence ID" value="TXG59043.1"/>
    <property type="molecule type" value="Genomic_DNA"/>
</dbReference>
<dbReference type="GO" id="GO:0003677">
    <property type="term" value="F:DNA binding"/>
    <property type="evidence" value="ECO:0007669"/>
    <property type="project" value="UniProtKB-KW"/>
</dbReference>
<sequence>MGSSSSCHFLALSLCFFLIFFPDLSSSVKIPGWLADKQTQGSVSRLKKSVTFNPTRVTQLSWSPRAFLYKGFLSDEECDHLIDLAKDKLEKSMVADNESGKSVESEVRTSSGMFLSKAQDEVVAAIEDRIAAWTFLPIENGESIQILHYENGQKYEPHFDYFHDKVNQELGGHRVVTVLMYLSDVEKGGETIFPNSEEKISQPKDESWSECARNGYAVKTRKGDALLFYSLHPDATTDPKSLHGSCPVIEGEKWSATKWIHASASKTLNIWWAVKTVLDFVGRVAKHAPLHHRTCPRSQMKSNHANAVNWGSHLHAFLATFTPLQKDASFLSLKCSSSLKLLELHHQYIPPDPHHHHHCPMGRPLCCDKSNVKRGLWTPEEDAKILAYVSDHGTGNWTLVPKKAGLNRCGKSCRLRWTNYLRPDLKHDGFTPEEEEYIINLHKAIGSRWSLIAKQLPGRTDNDVKNYWNTKLRKKLLKLGIDPITHKPFSQIFTDFGNISGLGNNNAGNHFGRRNIHYNNNKKMMLMSKSEPSTIVLNESSSNNNVIMNPRTGFVQENSNLYSNPSWEFLPQFQVPNQEIIIQPNPNLFSDQVNSSCSSPSSSTITQLSSTVQQQPQIITTPSSPFSWSEFLLCDPISSPDFPQEPDNDQGMFSSTDSLTLAENETTVCQINSTNEKKFENNIGSDDQAINNTPAEASSSSGSSFVDAILCQDSEMSSKLFELLDTSFD</sequence>
<dbReference type="InterPro" id="IPR015495">
    <property type="entry name" value="Myb_TF_plants"/>
</dbReference>
<dbReference type="InterPro" id="IPR005123">
    <property type="entry name" value="Oxoglu/Fe-dep_dioxygenase_dom"/>
</dbReference>
<comment type="cofactor">
    <cofactor evidence="1">
        <name>L-ascorbate</name>
        <dbReference type="ChEBI" id="CHEBI:38290"/>
    </cofactor>
</comment>
<dbReference type="InterPro" id="IPR001005">
    <property type="entry name" value="SANT/Myb"/>
</dbReference>
<dbReference type="SMART" id="SM00702">
    <property type="entry name" value="P4Hc"/>
    <property type="match status" value="1"/>
</dbReference>
<evidence type="ECO:0000256" key="22">
    <source>
        <dbReference type="SAM" id="MobiDB-lite"/>
    </source>
</evidence>
<dbReference type="Pfam" id="PF00249">
    <property type="entry name" value="Myb_DNA-binding"/>
    <property type="match status" value="2"/>
</dbReference>
<evidence type="ECO:0000256" key="1">
    <source>
        <dbReference type="ARBA" id="ARBA00001961"/>
    </source>
</evidence>
<evidence type="ECO:0000256" key="11">
    <source>
        <dbReference type="ARBA" id="ARBA00022968"/>
    </source>
</evidence>
<dbReference type="EC" id="1.14.11.2" evidence="5"/>
<evidence type="ECO:0000259" key="24">
    <source>
        <dbReference type="PROSITE" id="PS50090"/>
    </source>
</evidence>
<keyword evidence="14" id="KW-0408">Iron</keyword>
<protein>
    <recommendedName>
        <fullName evidence="5">procollagen-proline 4-dioxygenase</fullName>
        <ecNumber evidence="5">1.14.11.2</ecNumber>
    </recommendedName>
</protein>
<feature type="domain" description="Fe2OG dioxygenase" evidence="26">
    <location>
        <begin position="140"/>
        <end position="262"/>
    </location>
</feature>
<dbReference type="PANTHER" id="PTHR47994">
    <property type="entry name" value="F14D16.11-RELATED"/>
    <property type="match status" value="1"/>
</dbReference>
<name>A0A5C7HPP5_9ROSI</name>
<dbReference type="GO" id="GO:0031418">
    <property type="term" value="F:L-ascorbic acid binding"/>
    <property type="evidence" value="ECO:0007669"/>
    <property type="project" value="InterPro"/>
</dbReference>
<feature type="compositionally biased region" description="Polar residues" evidence="22">
    <location>
        <begin position="682"/>
        <end position="697"/>
    </location>
</feature>
<comment type="similarity">
    <text evidence="4">Belongs to the P4HA family.</text>
</comment>
<dbReference type="FunFam" id="1.10.10.60:FF:000645">
    <property type="entry name" value="Os07g0634900 protein"/>
    <property type="match status" value="1"/>
</dbReference>
<evidence type="ECO:0000256" key="8">
    <source>
        <dbReference type="ARBA" id="ARBA00022737"/>
    </source>
</evidence>
<dbReference type="InterPro" id="IPR009057">
    <property type="entry name" value="Homeodomain-like_sf"/>
</dbReference>
<keyword evidence="9" id="KW-0256">Endoplasmic reticulum</keyword>
<dbReference type="PANTHER" id="PTHR47994:SF5">
    <property type="entry name" value="F14D16.11-RELATED"/>
    <property type="match status" value="1"/>
</dbReference>
<evidence type="ECO:0000256" key="13">
    <source>
        <dbReference type="ARBA" id="ARBA00023002"/>
    </source>
</evidence>
<evidence type="ECO:0000256" key="5">
    <source>
        <dbReference type="ARBA" id="ARBA00012269"/>
    </source>
</evidence>
<evidence type="ECO:0000256" key="23">
    <source>
        <dbReference type="SAM" id="SignalP"/>
    </source>
</evidence>
<organism evidence="27 28">
    <name type="scientific">Acer yangbiense</name>
    <dbReference type="NCBI Taxonomy" id="1000413"/>
    <lineage>
        <taxon>Eukaryota</taxon>
        <taxon>Viridiplantae</taxon>
        <taxon>Streptophyta</taxon>
        <taxon>Embryophyta</taxon>
        <taxon>Tracheophyta</taxon>
        <taxon>Spermatophyta</taxon>
        <taxon>Magnoliopsida</taxon>
        <taxon>eudicotyledons</taxon>
        <taxon>Gunneridae</taxon>
        <taxon>Pentapetalae</taxon>
        <taxon>rosids</taxon>
        <taxon>malvids</taxon>
        <taxon>Sapindales</taxon>
        <taxon>Sapindaceae</taxon>
        <taxon>Hippocastanoideae</taxon>
        <taxon>Acereae</taxon>
        <taxon>Acer</taxon>
    </lineage>
</organism>
<dbReference type="GO" id="GO:0005506">
    <property type="term" value="F:iron ion binding"/>
    <property type="evidence" value="ECO:0007669"/>
    <property type="project" value="InterPro"/>
</dbReference>
<dbReference type="SMART" id="SM00717">
    <property type="entry name" value="SANT"/>
    <property type="match status" value="2"/>
</dbReference>
<evidence type="ECO:0000259" key="25">
    <source>
        <dbReference type="PROSITE" id="PS51294"/>
    </source>
</evidence>
<dbReference type="FunFam" id="2.60.120.620:FF:000002">
    <property type="entry name" value="Prolyl 4-hydroxylase 4"/>
    <property type="match status" value="1"/>
</dbReference>
<keyword evidence="10" id="KW-0223">Dioxygenase</keyword>
<evidence type="ECO:0000313" key="28">
    <source>
        <dbReference type="Proteomes" id="UP000323000"/>
    </source>
</evidence>
<comment type="subcellular location">
    <subcellularLocation>
        <location evidence="3">Endoplasmic reticulum membrane</location>
        <topology evidence="3">Single-pass type II membrane protein</topology>
    </subcellularLocation>
    <subcellularLocation>
        <location evidence="2">Nucleus</location>
    </subcellularLocation>
</comment>
<evidence type="ECO:0000256" key="10">
    <source>
        <dbReference type="ARBA" id="ARBA00022964"/>
    </source>
</evidence>
<feature type="domain" description="Myb-like" evidence="24">
    <location>
        <begin position="369"/>
        <end position="421"/>
    </location>
</feature>
<evidence type="ECO:0000256" key="9">
    <source>
        <dbReference type="ARBA" id="ARBA00022824"/>
    </source>
</evidence>
<keyword evidence="15" id="KW-0805">Transcription regulation</keyword>
<evidence type="ECO:0000256" key="20">
    <source>
        <dbReference type="ARBA" id="ARBA00023242"/>
    </source>
</evidence>
<evidence type="ECO:0000256" key="12">
    <source>
        <dbReference type="ARBA" id="ARBA00022989"/>
    </source>
</evidence>
<keyword evidence="16" id="KW-0238">DNA-binding</keyword>
<dbReference type="GO" id="GO:0005789">
    <property type="term" value="C:endoplasmic reticulum membrane"/>
    <property type="evidence" value="ECO:0007669"/>
    <property type="project" value="UniProtKB-SubCell"/>
</dbReference>
<evidence type="ECO:0000256" key="19">
    <source>
        <dbReference type="ARBA" id="ARBA00023180"/>
    </source>
</evidence>
<keyword evidence="11" id="KW-0735">Signal-anchor</keyword>
<evidence type="ECO:0000256" key="3">
    <source>
        <dbReference type="ARBA" id="ARBA00004648"/>
    </source>
</evidence>
<comment type="catalytic activity">
    <reaction evidence="21">
        <text>L-prolyl-[collagen] + 2-oxoglutarate + O2 = trans-4-hydroxy-L-prolyl-[collagen] + succinate + CO2</text>
        <dbReference type="Rhea" id="RHEA:18945"/>
        <dbReference type="Rhea" id="RHEA-COMP:11676"/>
        <dbReference type="Rhea" id="RHEA-COMP:11680"/>
        <dbReference type="ChEBI" id="CHEBI:15379"/>
        <dbReference type="ChEBI" id="CHEBI:16526"/>
        <dbReference type="ChEBI" id="CHEBI:16810"/>
        <dbReference type="ChEBI" id="CHEBI:30031"/>
        <dbReference type="ChEBI" id="CHEBI:50342"/>
        <dbReference type="ChEBI" id="CHEBI:61965"/>
        <dbReference type="EC" id="1.14.11.2"/>
    </reaction>
</comment>
<feature type="domain" description="Myb-like" evidence="24">
    <location>
        <begin position="422"/>
        <end position="472"/>
    </location>
</feature>
<keyword evidence="12" id="KW-1133">Transmembrane helix</keyword>
<evidence type="ECO:0000256" key="4">
    <source>
        <dbReference type="ARBA" id="ARBA00006511"/>
    </source>
</evidence>
<keyword evidence="6" id="KW-0812">Transmembrane</keyword>
<evidence type="ECO:0000256" key="2">
    <source>
        <dbReference type="ARBA" id="ARBA00004123"/>
    </source>
</evidence>
<dbReference type="PROSITE" id="PS51471">
    <property type="entry name" value="FE2OG_OXY"/>
    <property type="match status" value="1"/>
</dbReference>
<dbReference type="GO" id="GO:0005634">
    <property type="term" value="C:nucleus"/>
    <property type="evidence" value="ECO:0007669"/>
    <property type="project" value="UniProtKB-SubCell"/>
</dbReference>
<dbReference type="Gene3D" id="1.10.10.60">
    <property type="entry name" value="Homeodomain-like"/>
    <property type="match status" value="2"/>
</dbReference>
<evidence type="ECO:0000259" key="26">
    <source>
        <dbReference type="PROSITE" id="PS51471"/>
    </source>
</evidence>
<evidence type="ECO:0000256" key="15">
    <source>
        <dbReference type="ARBA" id="ARBA00023015"/>
    </source>
</evidence>
<evidence type="ECO:0000256" key="6">
    <source>
        <dbReference type="ARBA" id="ARBA00022692"/>
    </source>
</evidence>
<evidence type="ECO:0000256" key="14">
    <source>
        <dbReference type="ARBA" id="ARBA00023004"/>
    </source>
</evidence>
<dbReference type="Gene3D" id="2.60.120.620">
    <property type="entry name" value="q2cbj1_9rhob like domain"/>
    <property type="match status" value="1"/>
</dbReference>
<evidence type="ECO:0000256" key="16">
    <source>
        <dbReference type="ARBA" id="ARBA00023125"/>
    </source>
</evidence>
<dbReference type="InterPro" id="IPR017930">
    <property type="entry name" value="Myb_dom"/>
</dbReference>
<dbReference type="GO" id="GO:0004656">
    <property type="term" value="F:procollagen-proline 4-dioxygenase activity"/>
    <property type="evidence" value="ECO:0007669"/>
    <property type="project" value="UniProtKB-EC"/>
</dbReference>
<feature type="domain" description="HTH myb-type" evidence="25">
    <location>
        <begin position="369"/>
        <end position="425"/>
    </location>
</feature>
<keyword evidence="23" id="KW-0732">Signal</keyword>
<keyword evidence="28" id="KW-1185">Reference proteome</keyword>
<feature type="signal peptide" evidence="23">
    <location>
        <begin position="1"/>
        <end position="27"/>
    </location>
</feature>
<dbReference type="AlphaFoldDB" id="A0A5C7HPP5"/>
<dbReference type="PROSITE" id="PS50090">
    <property type="entry name" value="MYB_LIKE"/>
    <property type="match status" value="2"/>
</dbReference>
<keyword evidence="20" id="KW-0539">Nucleus</keyword>
<keyword evidence="19" id="KW-0325">Glycoprotein</keyword>
<feature type="region of interest" description="Disordered" evidence="22">
    <location>
        <begin position="679"/>
        <end position="703"/>
    </location>
</feature>
<dbReference type="CDD" id="cd00167">
    <property type="entry name" value="SANT"/>
    <property type="match status" value="2"/>
</dbReference>
<evidence type="ECO:0000313" key="27">
    <source>
        <dbReference type="EMBL" id="TXG59043.1"/>
    </source>
</evidence>
<dbReference type="Pfam" id="PF13640">
    <property type="entry name" value="2OG-FeII_Oxy_3"/>
    <property type="match status" value="1"/>
</dbReference>
<dbReference type="PROSITE" id="PS51294">
    <property type="entry name" value="HTH_MYB"/>
    <property type="match status" value="2"/>
</dbReference>
<reference evidence="28" key="1">
    <citation type="journal article" date="2019" name="Gigascience">
        <title>De novo genome assembly of the endangered Acer yangbiense, a plant species with extremely small populations endemic to Yunnan Province, China.</title>
        <authorList>
            <person name="Yang J."/>
            <person name="Wariss H.M."/>
            <person name="Tao L."/>
            <person name="Zhang R."/>
            <person name="Yun Q."/>
            <person name="Hollingsworth P."/>
            <person name="Dao Z."/>
            <person name="Luo G."/>
            <person name="Guo H."/>
            <person name="Ma Y."/>
            <person name="Sun W."/>
        </authorList>
    </citation>
    <scope>NUCLEOTIDE SEQUENCE [LARGE SCALE GENOMIC DNA]</scope>
    <source>
        <strain evidence="28">cv. Malutang</strain>
    </source>
</reference>
<evidence type="ECO:0000256" key="21">
    <source>
        <dbReference type="ARBA" id="ARBA00049169"/>
    </source>
</evidence>
<keyword evidence="18" id="KW-0804">Transcription</keyword>
<proteinExistence type="inferred from homology"/>
<gene>
    <name evidence="27" type="ORF">EZV62_016872</name>
</gene>
<dbReference type="InterPro" id="IPR044862">
    <property type="entry name" value="Pro_4_hyd_alph_FE2OG_OXY"/>
</dbReference>
<keyword evidence="7" id="KW-0479">Metal-binding</keyword>
<feature type="domain" description="HTH myb-type" evidence="25">
    <location>
        <begin position="430"/>
        <end position="476"/>
    </location>
</feature>
<accession>A0A5C7HPP5</accession>
<dbReference type="SUPFAM" id="SSF46689">
    <property type="entry name" value="Homeodomain-like"/>
    <property type="match status" value="1"/>
</dbReference>
<evidence type="ECO:0000256" key="7">
    <source>
        <dbReference type="ARBA" id="ARBA00022723"/>
    </source>
</evidence>
<keyword evidence="8" id="KW-0677">Repeat</keyword>
<feature type="chain" id="PRO_5022666240" description="procollagen-proline 4-dioxygenase" evidence="23">
    <location>
        <begin position="28"/>
        <end position="729"/>
    </location>
</feature>
<dbReference type="FunFam" id="1.10.10.60:FF:000015">
    <property type="entry name" value="Transcription factor RAX3"/>
    <property type="match status" value="1"/>
</dbReference>
<comment type="caution">
    <text evidence="27">The sequence shown here is derived from an EMBL/GenBank/DDBJ whole genome shotgun (WGS) entry which is preliminary data.</text>
</comment>
<dbReference type="OrthoDB" id="420380at2759"/>
<keyword evidence="17" id="KW-0472">Membrane</keyword>